<gene>
    <name evidence="3" type="ORF">JD82_03678</name>
</gene>
<keyword evidence="4" id="KW-1185">Reference proteome</keyword>
<dbReference type="AlphaFoldDB" id="A0A660CJN5"/>
<protein>
    <submittedName>
        <fullName evidence="3">Uncharacterized protein</fullName>
    </submittedName>
</protein>
<evidence type="ECO:0000313" key="3">
    <source>
        <dbReference type="EMBL" id="TWH21809.1"/>
    </source>
</evidence>
<evidence type="ECO:0000313" key="4">
    <source>
        <dbReference type="Proteomes" id="UP000317303"/>
    </source>
</evidence>
<accession>A0A660CJN5</accession>
<sequence>MSGNEGTDPGKAASEAGECSPDSGDVEPRPYLVLWGDAVAPRELGRSLLLAVPVALGAFLLAQQVLSGSGDEQVVDGYALLVGLAACVVTGAVCAKLFAPKRVFVDSGSDSARPDLPPEFSSPEAVADLPEQYVAEMREIGLYDPDGPSSDAAVRPGEPVRRETQR</sequence>
<feature type="transmembrane region" description="Helical" evidence="2">
    <location>
        <begin position="78"/>
        <end position="99"/>
    </location>
</feature>
<comment type="caution">
    <text evidence="3">The sequence shown here is derived from an EMBL/GenBank/DDBJ whole genome shotgun (WGS) entry which is preliminary data.</text>
</comment>
<feature type="transmembrane region" description="Helical" evidence="2">
    <location>
        <begin position="48"/>
        <end position="66"/>
    </location>
</feature>
<dbReference type="RefSeq" id="WP_051757364.1">
    <property type="nucleotide sequence ID" value="NZ_JOIJ01000001.1"/>
</dbReference>
<proteinExistence type="predicted"/>
<evidence type="ECO:0000256" key="2">
    <source>
        <dbReference type="SAM" id="Phobius"/>
    </source>
</evidence>
<name>A0A660CJN5_9PSEU</name>
<dbReference type="Proteomes" id="UP000317303">
    <property type="component" value="Unassembled WGS sequence"/>
</dbReference>
<dbReference type="OrthoDB" id="4808534at2"/>
<keyword evidence="2" id="KW-0472">Membrane</keyword>
<keyword evidence="2" id="KW-0812">Transmembrane</keyword>
<feature type="region of interest" description="Disordered" evidence="1">
    <location>
        <begin position="1"/>
        <end position="25"/>
    </location>
</feature>
<dbReference type="EMBL" id="VLJV01000001">
    <property type="protein sequence ID" value="TWH21809.1"/>
    <property type="molecule type" value="Genomic_DNA"/>
</dbReference>
<organism evidence="3 4">
    <name type="scientific">Prauserella rugosa</name>
    <dbReference type="NCBI Taxonomy" id="43354"/>
    <lineage>
        <taxon>Bacteria</taxon>
        <taxon>Bacillati</taxon>
        <taxon>Actinomycetota</taxon>
        <taxon>Actinomycetes</taxon>
        <taxon>Pseudonocardiales</taxon>
        <taxon>Pseudonocardiaceae</taxon>
        <taxon>Prauserella</taxon>
    </lineage>
</organism>
<reference evidence="3 4" key="1">
    <citation type="submission" date="2019-07" db="EMBL/GenBank/DDBJ databases">
        <title>R&amp;d 2014.</title>
        <authorList>
            <person name="Klenk H.-P."/>
        </authorList>
    </citation>
    <scope>NUCLEOTIDE SEQUENCE [LARGE SCALE GENOMIC DNA]</scope>
    <source>
        <strain evidence="3 4">DSM 43194</strain>
    </source>
</reference>
<evidence type="ECO:0000256" key="1">
    <source>
        <dbReference type="SAM" id="MobiDB-lite"/>
    </source>
</evidence>
<keyword evidence="2" id="KW-1133">Transmembrane helix</keyword>
<feature type="region of interest" description="Disordered" evidence="1">
    <location>
        <begin position="140"/>
        <end position="166"/>
    </location>
</feature>